<dbReference type="InterPro" id="IPR025110">
    <property type="entry name" value="AMP-bd_C"/>
</dbReference>
<dbReference type="InterPro" id="IPR020845">
    <property type="entry name" value="AMP-binding_CS"/>
</dbReference>
<dbReference type="RefSeq" id="WP_012689526.1">
    <property type="nucleotide sequence ID" value="NC_012522.1"/>
</dbReference>
<dbReference type="SMART" id="SM01294">
    <property type="entry name" value="PKS_PP_betabranch"/>
    <property type="match status" value="1"/>
</dbReference>
<dbReference type="GO" id="GO:0031177">
    <property type="term" value="F:phosphopantetheine binding"/>
    <property type="evidence" value="ECO:0007669"/>
    <property type="project" value="InterPro"/>
</dbReference>
<dbReference type="PATRIC" id="fig|632772.20.peg.2420"/>
<dbReference type="KEGG" id="rop:ROP_23230"/>
<gene>
    <name evidence="5" type="ordered locus">ROP_23230</name>
</gene>
<sequence>MTATDNPAPEIEDVLVLSPLQEGLFTLARTITDGVDPYTIQFVADIDGPVDVPLLRRSIDAVLGRHPNLRVSFWDRDLPHPVQIVPARVTVPWREVDAAAGELAALADAERRRPFDLANGPALRFVLARRAPASFRLICTAHHIVMDGWSVPIFVQELVGAYLADGSLDLLLAPRLYRDYIAWLAAQDKVAALTAWRDHLADIDGPTMLAEGRFRRTSAGVDTLPGKAELTLGARDTDALLQWTRAHGLTVNTATQFAWALLLGRLTDRTSVVFGATTAGRPDSLAGVETMIGLFINTLPVHVRLDDATTVLEQCTALQQEFARLRTHGYVGLSEVQRLAGTGDLFDSLMVFQNAPRGSVADPVTAPDGVTFTPVEMDSLTHYPLTLVPYLDGGTLGLVVEHRPDLLPHLGAHEVGERLLHVLRQLPRAGDARPGVIDILVPGERERILAAAVTPEILCGELPPAATVHGLLAHHAAVTPDAAAITTSEITLTHRDVDAAANRLARELLDRGIRPEEAVAVVLPRSPEFLISMFAVAKAGGTAVPLAVDGPAARRDSILTQTGARIALTTPEFAIAGLDAVDVPTVLAGAGPAPSPGVDVDPAQSLYVIFTSGSTGEPKGVVATHRGIVRLLADHRRRVYRPAAQRLGRPLTVGHAWSLTFDASWQPLLALLDGHAVALFDSDAMRDPDLLVRGIVARGVDMLETSPAMFTQLAPAGLLFEDGGETRCRLAVLGLGGEAVGEAAWARCRALPGTDVFNFYGPTETTVDALVAGFADTPAPSVGRPLAGMGAYVLDSALRLVPDGVAGELYLSGDQVTRGYLDRPGSTSERFVAHPFALGERLYRTGDLVRRTPTGTFDYLGRGDDQIQIRGHRVELAEIEAALQALPEVTSAAVLTAERPTGPGLTAFVVSSGDIDPSALRTALADTLPPYMIPSRFTGVTELPRTPNGKLDARALLAVEARREDDGDAEAETPTEALLLRLLAELVGTDSIGATTDFFDLGVDSIAAISFVNKVRAHGLAITPRLVATHPTVRDLAAAADRAAATTAVRGPAEVGEVPPLPVVSWLFECDGFRRFTQTQLIRLPADVTERRLAGTLQTVIDAHAVLRAILTRTGRGYRVVTREAGTVPAASLLQAVEVTGALGDHLAAEARAAIDRIDPEHGVPLQAVLFRPQPGVAQQQRAPVLLLTIHHLAVDAVSWAVLLADLAAAWEGTALPPEATSYRRFSELMAERAETPEVVAQRDFWVRQCAGPDPVLGSRRLDPAVDRASSLAVTTTVTSPQVTASVVARAAGVREILLAALAATVAQWRRLRGDDPAAGTLVALEGHGRADHLVSDFGTDTTRTVGWFTTVFPVRLGAGAGWAHTLDPDVPDRGLRDRGVLDRILADISADVGAVPNAGTDFGLLRWTAEDPQLAVDPQIEFNYLGRFDFGPETVGDWSPITDRDLHARLPLAPEPDLPLRYELEVIAAVGSNSRGPEIVTSWRWSRDVFTQEEIDRVTCLWNDALAAFAEALRPPGT</sequence>
<dbReference type="Gene3D" id="3.40.50.980">
    <property type="match status" value="2"/>
</dbReference>
<dbReference type="PANTHER" id="PTHR45527:SF1">
    <property type="entry name" value="FATTY ACID SYNTHASE"/>
    <property type="match status" value="1"/>
</dbReference>
<dbReference type="InterPro" id="IPR036736">
    <property type="entry name" value="ACP-like_sf"/>
</dbReference>
<reference evidence="5 6" key="1">
    <citation type="submission" date="2009-03" db="EMBL/GenBank/DDBJ databases">
        <title>Comparison of the complete genome sequences of Rhodococcus erythropolis PR4 and Rhodococcus opacus B4.</title>
        <authorList>
            <person name="Takarada H."/>
            <person name="Sekine M."/>
            <person name="Hosoyama A."/>
            <person name="Yamada R."/>
            <person name="Fujisawa T."/>
            <person name="Omata S."/>
            <person name="Shimizu A."/>
            <person name="Tsukatani N."/>
            <person name="Tanikawa S."/>
            <person name="Fujita N."/>
            <person name="Harayama S."/>
        </authorList>
    </citation>
    <scope>NUCLEOTIDE SEQUENCE [LARGE SCALE GENOMIC DNA]</scope>
    <source>
        <strain evidence="5 6">B4</strain>
    </source>
</reference>
<dbReference type="CDD" id="cd05930">
    <property type="entry name" value="A_NRPS"/>
    <property type="match status" value="1"/>
</dbReference>
<dbReference type="InterPro" id="IPR000873">
    <property type="entry name" value="AMP-dep_synth/lig_dom"/>
</dbReference>
<dbReference type="HOGENOM" id="CLU_000022_2_2_11"/>
<keyword evidence="2" id="KW-0596">Phosphopantetheine</keyword>
<dbReference type="SMART" id="SM00823">
    <property type="entry name" value="PKS_PP"/>
    <property type="match status" value="1"/>
</dbReference>
<dbReference type="InterPro" id="IPR009081">
    <property type="entry name" value="PP-bd_ACP"/>
</dbReference>
<evidence type="ECO:0000256" key="2">
    <source>
        <dbReference type="ARBA" id="ARBA00022450"/>
    </source>
</evidence>
<evidence type="ECO:0000256" key="1">
    <source>
        <dbReference type="ARBA" id="ARBA00001957"/>
    </source>
</evidence>
<accession>C1B2E6</accession>
<proteinExistence type="predicted"/>
<dbReference type="Gene3D" id="1.10.1200.10">
    <property type="entry name" value="ACP-like"/>
    <property type="match status" value="1"/>
</dbReference>
<feature type="domain" description="Carrier" evidence="4">
    <location>
        <begin position="970"/>
        <end position="1044"/>
    </location>
</feature>
<evidence type="ECO:0000313" key="6">
    <source>
        <dbReference type="Proteomes" id="UP000002212"/>
    </source>
</evidence>
<dbReference type="GO" id="GO:0008610">
    <property type="term" value="P:lipid biosynthetic process"/>
    <property type="evidence" value="ECO:0007669"/>
    <property type="project" value="UniProtKB-ARBA"/>
</dbReference>
<keyword evidence="3" id="KW-0597">Phosphoprotein</keyword>
<dbReference type="Pfam" id="PF13193">
    <property type="entry name" value="AMP-binding_C"/>
    <property type="match status" value="1"/>
</dbReference>
<comment type="cofactor">
    <cofactor evidence="1">
        <name>pantetheine 4'-phosphate</name>
        <dbReference type="ChEBI" id="CHEBI:47942"/>
    </cofactor>
</comment>
<dbReference type="Gene3D" id="2.30.38.10">
    <property type="entry name" value="Luciferase, Domain 3"/>
    <property type="match status" value="1"/>
</dbReference>
<dbReference type="GO" id="GO:0003824">
    <property type="term" value="F:catalytic activity"/>
    <property type="evidence" value="ECO:0007669"/>
    <property type="project" value="InterPro"/>
</dbReference>
<name>C1B2E6_RHOOB</name>
<dbReference type="Gene3D" id="3.30.559.30">
    <property type="entry name" value="Nonribosomal peptide synthetase, condensation domain"/>
    <property type="match status" value="2"/>
</dbReference>
<dbReference type="PROSITE" id="PS50075">
    <property type="entry name" value="CARRIER"/>
    <property type="match status" value="1"/>
</dbReference>
<dbReference type="OrthoDB" id="2472181at2"/>
<dbReference type="SUPFAM" id="SSF56801">
    <property type="entry name" value="Acetyl-CoA synthetase-like"/>
    <property type="match status" value="1"/>
</dbReference>
<dbReference type="NCBIfam" id="TIGR01733">
    <property type="entry name" value="AA-adenyl-dom"/>
    <property type="match status" value="1"/>
</dbReference>
<dbReference type="InterPro" id="IPR001242">
    <property type="entry name" value="Condensation_dom"/>
</dbReference>
<evidence type="ECO:0000259" key="4">
    <source>
        <dbReference type="PROSITE" id="PS50075"/>
    </source>
</evidence>
<dbReference type="InterPro" id="IPR020806">
    <property type="entry name" value="PKS_PP-bd"/>
</dbReference>
<dbReference type="STRING" id="632772.ROP_23230"/>
<dbReference type="GO" id="GO:0005737">
    <property type="term" value="C:cytoplasm"/>
    <property type="evidence" value="ECO:0007669"/>
    <property type="project" value="TreeGrafter"/>
</dbReference>
<protein>
    <submittedName>
        <fullName evidence="5">Non-ribosomal peptide synthetase</fullName>
    </submittedName>
</protein>
<dbReference type="Gene3D" id="3.30.559.10">
    <property type="entry name" value="Chloramphenicol acetyltransferase-like domain"/>
    <property type="match status" value="2"/>
</dbReference>
<dbReference type="UniPathway" id="UPA00011"/>
<dbReference type="SUPFAM" id="SSF47336">
    <property type="entry name" value="ACP-like"/>
    <property type="match status" value="1"/>
</dbReference>
<dbReference type="SUPFAM" id="SSF52777">
    <property type="entry name" value="CoA-dependent acyltransferases"/>
    <property type="match status" value="4"/>
</dbReference>
<dbReference type="Pfam" id="PF00668">
    <property type="entry name" value="Condensation"/>
    <property type="match status" value="2"/>
</dbReference>
<evidence type="ECO:0000256" key="3">
    <source>
        <dbReference type="ARBA" id="ARBA00022553"/>
    </source>
</evidence>
<dbReference type="EMBL" id="AP011115">
    <property type="protein sequence ID" value="BAH50570.1"/>
    <property type="molecule type" value="Genomic_DNA"/>
</dbReference>
<dbReference type="Pfam" id="PF00501">
    <property type="entry name" value="AMP-binding"/>
    <property type="match status" value="1"/>
</dbReference>
<dbReference type="PANTHER" id="PTHR45527">
    <property type="entry name" value="NONRIBOSOMAL PEPTIDE SYNTHETASE"/>
    <property type="match status" value="1"/>
</dbReference>
<dbReference type="InterPro" id="IPR023213">
    <property type="entry name" value="CAT-like_dom_sf"/>
</dbReference>
<dbReference type="Gene3D" id="3.30.300.30">
    <property type="match status" value="1"/>
</dbReference>
<dbReference type="GO" id="GO:0044550">
    <property type="term" value="P:secondary metabolite biosynthetic process"/>
    <property type="evidence" value="ECO:0007669"/>
    <property type="project" value="TreeGrafter"/>
</dbReference>
<organism evidence="5 6">
    <name type="scientific">Rhodococcus opacus (strain B4)</name>
    <dbReference type="NCBI Taxonomy" id="632772"/>
    <lineage>
        <taxon>Bacteria</taxon>
        <taxon>Bacillati</taxon>
        <taxon>Actinomycetota</taxon>
        <taxon>Actinomycetes</taxon>
        <taxon>Mycobacteriales</taxon>
        <taxon>Nocardiaceae</taxon>
        <taxon>Rhodococcus</taxon>
    </lineage>
</organism>
<dbReference type="InterPro" id="IPR045851">
    <property type="entry name" value="AMP-bd_C_sf"/>
</dbReference>
<evidence type="ECO:0000313" key="5">
    <source>
        <dbReference type="EMBL" id="BAH50570.1"/>
    </source>
</evidence>
<dbReference type="PROSITE" id="PS00455">
    <property type="entry name" value="AMP_BINDING"/>
    <property type="match status" value="1"/>
</dbReference>
<dbReference type="Pfam" id="PF00550">
    <property type="entry name" value="PP-binding"/>
    <property type="match status" value="1"/>
</dbReference>
<dbReference type="InterPro" id="IPR010071">
    <property type="entry name" value="AA_adenyl_dom"/>
</dbReference>
<dbReference type="Proteomes" id="UP000002212">
    <property type="component" value="Chromosome"/>
</dbReference>
<dbReference type="GO" id="GO:0043041">
    <property type="term" value="P:amino acid activation for nonribosomal peptide biosynthetic process"/>
    <property type="evidence" value="ECO:0007669"/>
    <property type="project" value="TreeGrafter"/>
</dbReference>